<dbReference type="InterPro" id="IPR000215">
    <property type="entry name" value="Serpin_fam"/>
</dbReference>
<protein>
    <recommendedName>
        <fullName evidence="3">Serpin domain-containing protein</fullName>
    </recommendedName>
</protein>
<evidence type="ECO:0000259" key="3">
    <source>
        <dbReference type="SMART" id="SM00093"/>
    </source>
</evidence>
<dbReference type="Proteomes" id="UP001314169">
    <property type="component" value="Chromosome 1"/>
</dbReference>
<dbReference type="Gene3D" id="2.30.39.10">
    <property type="entry name" value="Alpha-1-antitrypsin, domain 1"/>
    <property type="match status" value="1"/>
</dbReference>
<dbReference type="PANTHER" id="PTHR11461:SF274">
    <property type="entry name" value="PLASMA SERINE PROTEASE INHIBITOR"/>
    <property type="match status" value="1"/>
</dbReference>
<feature type="signal peptide" evidence="2">
    <location>
        <begin position="1"/>
        <end position="18"/>
    </location>
</feature>
<evidence type="ECO:0000313" key="4">
    <source>
        <dbReference type="EMBL" id="CAK6431764.1"/>
    </source>
</evidence>
<reference evidence="4" key="1">
    <citation type="submission" date="2023-12" db="EMBL/GenBank/DDBJ databases">
        <authorList>
            <person name="Brown T."/>
        </authorList>
    </citation>
    <scope>NUCLEOTIDE SEQUENCE</scope>
</reference>
<sequence length="432" mass="47211">MQLCLLLCLALLSPQGASLHHRHFWTKKRARELPATATAAVATATATTAATATPAHRNFTFDLFRALVAASPGQNVFFSPLSVAMPLAMVSLGARARTKAQILEGLGLHARGAPEEEAALHRGFQRRLQGLRRPRGDLQLSLGSALFVRPAVRVRDAVLSALRTLYLADAVPTCFEDPAVAQRQINAYVAQRTEGRIVDLAKDLDSSEVLVLVSYIFFRAKWETRFDPQSTRQQAFHVVPQTTVQVPMMRREGEFDYLLDRSLSCRVVRLPYHGNATALFILPGEGRMKKAEAGLDQHTLARWLRKLTKRRLQLSLPKFSIEGSYQLEKVLPTLGIRDLFTSRANLAGFTNHSDIQVSQMVHRAVAEVDEAGTQAAAATGVVVAFRSARVGAQTMVFDRPFLLAIVSAEGVLFLGKVVRPAGGPAPSPAPAP</sequence>
<gene>
    <name evidence="4" type="ORF">MPIPNATIZW_LOCUS70</name>
</gene>
<dbReference type="InterPro" id="IPR042178">
    <property type="entry name" value="Serpin_sf_1"/>
</dbReference>
<dbReference type="Pfam" id="PF00079">
    <property type="entry name" value="Serpin"/>
    <property type="match status" value="1"/>
</dbReference>
<dbReference type="SMART" id="SM00093">
    <property type="entry name" value="SERPIN"/>
    <property type="match status" value="1"/>
</dbReference>
<dbReference type="PANTHER" id="PTHR11461">
    <property type="entry name" value="SERINE PROTEASE INHIBITOR, SERPIN"/>
    <property type="match status" value="1"/>
</dbReference>
<proteinExistence type="inferred from homology"/>
<feature type="chain" id="PRO_5046889406" description="Serpin domain-containing protein" evidence="2">
    <location>
        <begin position="19"/>
        <end position="432"/>
    </location>
</feature>
<dbReference type="InterPro" id="IPR042185">
    <property type="entry name" value="Serpin_sf_2"/>
</dbReference>
<organism evidence="4 5">
    <name type="scientific">Pipistrellus nathusii</name>
    <name type="common">Nathusius' pipistrelle</name>
    <dbReference type="NCBI Taxonomy" id="59473"/>
    <lineage>
        <taxon>Eukaryota</taxon>
        <taxon>Metazoa</taxon>
        <taxon>Chordata</taxon>
        <taxon>Craniata</taxon>
        <taxon>Vertebrata</taxon>
        <taxon>Euteleostomi</taxon>
        <taxon>Mammalia</taxon>
        <taxon>Eutheria</taxon>
        <taxon>Laurasiatheria</taxon>
        <taxon>Chiroptera</taxon>
        <taxon>Yangochiroptera</taxon>
        <taxon>Vespertilionidae</taxon>
        <taxon>Pipistrellus</taxon>
    </lineage>
</organism>
<evidence type="ECO:0000256" key="2">
    <source>
        <dbReference type="SAM" id="SignalP"/>
    </source>
</evidence>
<dbReference type="InterPro" id="IPR023796">
    <property type="entry name" value="Serpin_dom"/>
</dbReference>
<dbReference type="SUPFAM" id="SSF56574">
    <property type="entry name" value="Serpins"/>
    <property type="match status" value="1"/>
</dbReference>
<name>A0ABN9Z0P4_PIPNA</name>
<dbReference type="EMBL" id="OY882858">
    <property type="protein sequence ID" value="CAK6431764.1"/>
    <property type="molecule type" value="Genomic_DNA"/>
</dbReference>
<evidence type="ECO:0000313" key="5">
    <source>
        <dbReference type="Proteomes" id="UP001314169"/>
    </source>
</evidence>
<keyword evidence="5" id="KW-1185">Reference proteome</keyword>
<dbReference type="Gene3D" id="3.30.497.10">
    <property type="entry name" value="Antithrombin, subunit I, domain 2"/>
    <property type="match status" value="1"/>
</dbReference>
<feature type="domain" description="Serpin" evidence="3">
    <location>
        <begin position="61"/>
        <end position="420"/>
    </location>
</feature>
<keyword evidence="2" id="KW-0732">Signal</keyword>
<evidence type="ECO:0000256" key="1">
    <source>
        <dbReference type="RuleBase" id="RU000411"/>
    </source>
</evidence>
<comment type="similarity">
    <text evidence="1">Belongs to the serpin family.</text>
</comment>
<dbReference type="PROSITE" id="PS00284">
    <property type="entry name" value="SERPIN"/>
    <property type="match status" value="1"/>
</dbReference>
<dbReference type="InterPro" id="IPR036186">
    <property type="entry name" value="Serpin_sf"/>
</dbReference>
<dbReference type="InterPro" id="IPR023795">
    <property type="entry name" value="Serpin_CS"/>
</dbReference>
<accession>A0ABN9Z0P4</accession>